<accession>A0A432LC63</accession>
<proteinExistence type="predicted"/>
<organism evidence="1 2">
    <name type="scientific">Lysinibacillus antri</name>
    <dbReference type="NCBI Taxonomy" id="2498145"/>
    <lineage>
        <taxon>Bacteria</taxon>
        <taxon>Bacillati</taxon>
        <taxon>Bacillota</taxon>
        <taxon>Bacilli</taxon>
        <taxon>Bacillales</taxon>
        <taxon>Bacillaceae</taxon>
        <taxon>Lysinibacillus</taxon>
    </lineage>
</organism>
<evidence type="ECO:0000313" key="1">
    <source>
        <dbReference type="EMBL" id="RUL53160.1"/>
    </source>
</evidence>
<evidence type="ECO:0000313" key="2">
    <source>
        <dbReference type="Proteomes" id="UP000287910"/>
    </source>
</evidence>
<name>A0A432LC63_9BACI</name>
<keyword evidence="2" id="KW-1185">Reference proteome</keyword>
<dbReference type="Proteomes" id="UP000287910">
    <property type="component" value="Unassembled WGS sequence"/>
</dbReference>
<dbReference type="Pfam" id="PF09551">
    <property type="entry name" value="Spore_II_R"/>
    <property type="match status" value="1"/>
</dbReference>
<reference evidence="1 2" key="1">
    <citation type="submission" date="2018-12" db="EMBL/GenBank/DDBJ databases">
        <title>Lysinibacillus antri sp. nov., isolated from a cave soil.</title>
        <authorList>
            <person name="Narsing Rao M.P."/>
            <person name="Zhang H."/>
            <person name="Dong Z.-Y."/>
            <person name="Niu X.-K."/>
            <person name="Zhang K."/>
            <person name="Fang B.-Z."/>
            <person name="Kang Y.-Q."/>
            <person name="Xiao M."/>
            <person name="Li W.-J."/>
        </authorList>
    </citation>
    <scope>NUCLEOTIDE SEQUENCE [LARGE SCALE GENOMIC DNA]</scope>
    <source>
        <strain evidence="1 2">SYSU K30002</strain>
    </source>
</reference>
<dbReference type="EMBL" id="RYYR01000010">
    <property type="protein sequence ID" value="RUL53160.1"/>
    <property type="molecule type" value="Genomic_DNA"/>
</dbReference>
<gene>
    <name evidence="1" type="ORF">EK386_09365</name>
</gene>
<sequence length="205" mass="23663">MMSGRDLLMLNDYEITRVENEKVQYILSLLKLVACSVAILCSILLLPDVANKVYETRETMVDDSLKIRVVANSNLEADQQFKNEVVENLQPIFVQIQKNEISGVDNDETYAQLATFVEKYYADANVKINIGENLIPPKLDETFFYPQSLYNSVVLTIGDGRGDNWWCSIFSNVCERSAEKEEAQEVEEEKKVKFIIWEWIKKLFD</sequence>
<comment type="caution">
    <text evidence="1">The sequence shown here is derived from an EMBL/GenBank/DDBJ whole genome shotgun (WGS) entry which is preliminary data.</text>
</comment>
<dbReference type="InterPro" id="IPR014202">
    <property type="entry name" value="Spore_II_R"/>
</dbReference>
<dbReference type="AlphaFoldDB" id="A0A432LC63"/>
<protein>
    <submittedName>
        <fullName evidence="1">Stage II sporulation protein R</fullName>
    </submittedName>
</protein>